<organism evidence="3 4">
    <name type="scientific">Bergeyella cardium</name>
    <dbReference type="NCBI Taxonomy" id="1585976"/>
    <lineage>
        <taxon>Bacteria</taxon>
        <taxon>Pseudomonadati</taxon>
        <taxon>Bacteroidota</taxon>
        <taxon>Flavobacteriia</taxon>
        <taxon>Flavobacteriales</taxon>
        <taxon>Weeksellaceae</taxon>
        <taxon>Bergeyella</taxon>
    </lineage>
</organism>
<keyword evidence="4" id="KW-1185">Reference proteome</keyword>
<proteinExistence type="predicted"/>
<protein>
    <submittedName>
        <fullName evidence="3">Glycosyltransferase</fullName>
    </submittedName>
</protein>
<sequence length="342" mass="39557">MKSTKIYFVCPKNKFASGGIKQIYRQVEILQKNGYQAFVLHKKKTKEKWFQSSAVIKSSPFLFKLLKYFLSGKKLSFSKKIKLSLLKRQSETIGKNDILVFPEIYGNAIYSVEPEVRKIIFNQNCYYTFNTSSINRNNTCAQESIQTIITVSEDSKNYLEYAFPKSEIHRIRLGINHHIFNYSDKKEKQICFMPRKLSEDVTQVINILRQRAASKGWKLVSIDNKSEKEVAEIMKQSLIFLSFNHREGFGLPPAEAMACGCFVIGYQGQGGKEYLKAEFSYPIAEGDIISFTKNIERLMHKYESDPQSILEKGKMASDFILETYSLKNEEADILKIWEKILQ</sequence>
<dbReference type="KEGG" id="bcad:DBX24_07685"/>
<gene>
    <name evidence="3" type="ORF">DBX24_07685</name>
</gene>
<dbReference type="AlphaFoldDB" id="A0A6P1QYR8"/>
<evidence type="ECO:0000256" key="1">
    <source>
        <dbReference type="ARBA" id="ARBA00022679"/>
    </source>
</evidence>
<dbReference type="Pfam" id="PF00534">
    <property type="entry name" value="Glycos_transf_1"/>
    <property type="match status" value="1"/>
</dbReference>
<accession>A0A6P1QYR8</accession>
<dbReference type="InterPro" id="IPR001296">
    <property type="entry name" value="Glyco_trans_1"/>
</dbReference>
<dbReference type="Proteomes" id="UP000464318">
    <property type="component" value="Chromosome"/>
</dbReference>
<evidence type="ECO:0000313" key="4">
    <source>
        <dbReference type="Proteomes" id="UP000464318"/>
    </source>
</evidence>
<dbReference type="GO" id="GO:0016757">
    <property type="term" value="F:glycosyltransferase activity"/>
    <property type="evidence" value="ECO:0007669"/>
    <property type="project" value="InterPro"/>
</dbReference>
<dbReference type="OrthoDB" id="9797829at2"/>
<evidence type="ECO:0000313" key="3">
    <source>
        <dbReference type="EMBL" id="QHN66143.1"/>
    </source>
</evidence>
<name>A0A6P1QYR8_9FLAO</name>
<dbReference type="EMBL" id="CP029149">
    <property type="protein sequence ID" value="QHN66143.1"/>
    <property type="molecule type" value="Genomic_DNA"/>
</dbReference>
<dbReference type="Gene3D" id="3.40.50.2000">
    <property type="entry name" value="Glycogen Phosphorylase B"/>
    <property type="match status" value="1"/>
</dbReference>
<keyword evidence="1 3" id="KW-0808">Transferase</keyword>
<reference evidence="3 4" key="1">
    <citation type="submission" date="2018-04" db="EMBL/GenBank/DDBJ databases">
        <title>Characteristic and Complete Genome Sequencing of A Novel Member of Infective Endocarditis Causative Bacteria: Bergeyella cardium QL-PH.</title>
        <authorList>
            <person name="Pan H."/>
            <person name="Sun E."/>
            <person name="Zhang Y."/>
        </authorList>
    </citation>
    <scope>NUCLEOTIDE SEQUENCE [LARGE SCALE GENOMIC DNA]</scope>
    <source>
        <strain evidence="3 4">HPQL</strain>
    </source>
</reference>
<dbReference type="PANTHER" id="PTHR46401:SF2">
    <property type="entry name" value="GLYCOSYLTRANSFERASE WBBK-RELATED"/>
    <property type="match status" value="1"/>
</dbReference>
<dbReference type="PANTHER" id="PTHR46401">
    <property type="entry name" value="GLYCOSYLTRANSFERASE WBBK-RELATED"/>
    <property type="match status" value="1"/>
</dbReference>
<evidence type="ECO:0000259" key="2">
    <source>
        <dbReference type="Pfam" id="PF00534"/>
    </source>
</evidence>
<feature type="domain" description="Glycosyl transferase family 1" evidence="2">
    <location>
        <begin position="223"/>
        <end position="304"/>
    </location>
</feature>
<dbReference type="SUPFAM" id="SSF53756">
    <property type="entry name" value="UDP-Glycosyltransferase/glycogen phosphorylase"/>
    <property type="match status" value="1"/>
</dbReference>